<dbReference type="AlphaFoldDB" id="A0A1B9IXH0"/>
<reference evidence="2 3" key="1">
    <citation type="submission" date="2013-07" db="EMBL/GenBank/DDBJ databases">
        <title>The Genome Sequence of Kwoniella mangroviensis CBS10435.</title>
        <authorList>
            <consortium name="The Broad Institute Genome Sequencing Platform"/>
            <person name="Cuomo C."/>
            <person name="Litvintseva A."/>
            <person name="Chen Y."/>
            <person name="Heitman J."/>
            <person name="Sun S."/>
            <person name="Springer D."/>
            <person name="Dromer F."/>
            <person name="Young S.K."/>
            <person name="Zeng Q."/>
            <person name="Gargeya S."/>
            <person name="Fitzgerald M."/>
            <person name="Abouelleil A."/>
            <person name="Alvarado L."/>
            <person name="Berlin A.M."/>
            <person name="Chapman S.B."/>
            <person name="Dewar J."/>
            <person name="Goldberg J."/>
            <person name="Griggs A."/>
            <person name="Gujja S."/>
            <person name="Hansen M."/>
            <person name="Howarth C."/>
            <person name="Imamovic A."/>
            <person name="Larimer J."/>
            <person name="McCowan C."/>
            <person name="Murphy C."/>
            <person name="Pearson M."/>
            <person name="Priest M."/>
            <person name="Roberts A."/>
            <person name="Saif S."/>
            <person name="Shea T."/>
            <person name="Sykes S."/>
            <person name="Wortman J."/>
            <person name="Nusbaum C."/>
            <person name="Birren B."/>
        </authorList>
    </citation>
    <scope>NUCLEOTIDE SEQUENCE [LARGE SCALE GENOMIC DNA]</scope>
    <source>
        <strain evidence="2 3">CBS 10435</strain>
    </source>
</reference>
<gene>
    <name evidence="2" type="ORF">L486_02903</name>
</gene>
<feature type="domain" description="N-acetyltransferase" evidence="1">
    <location>
        <begin position="1"/>
        <end position="95"/>
    </location>
</feature>
<dbReference type="EMBL" id="KI669460">
    <property type="protein sequence ID" value="OCF60223.1"/>
    <property type="molecule type" value="Genomic_DNA"/>
</dbReference>
<reference evidence="3" key="2">
    <citation type="submission" date="2013-12" db="EMBL/GenBank/DDBJ databases">
        <title>Evolution of pathogenesis and genome organization in the Tremellales.</title>
        <authorList>
            <person name="Cuomo C."/>
            <person name="Litvintseva A."/>
            <person name="Heitman J."/>
            <person name="Chen Y."/>
            <person name="Sun S."/>
            <person name="Springer D."/>
            <person name="Dromer F."/>
            <person name="Young S."/>
            <person name="Zeng Q."/>
            <person name="Chapman S."/>
            <person name="Gujja S."/>
            <person name="Saif S."/>
            <person name="Birren B."/>
        </authorList>
    </citation>
    <scope>NUCLEOTIDE SEQUENCE [LARGE SCALE GENOMIC DNA]</scope>
    <source>
        <strain evidence="3">CBS 10435</strain>
    </source>
</reference>
<dbReference type="PANTHER" id="PTHR43792">
    <property type="entry name" value="GNAT FAMILY, PUTATIVE (AFU_ORTHOLOGUE AFUA_3G00765)-RELATED-RELATED"/>
    <property type="match status" value="1"/>
</dbReference>
<evidence type="ECO:0000259" key="1">
    <source>
        <dbReference type="PROSITE" id="PS51186"/>
    </source>
</evidence>
<evidence type="ECO:0000313" key="3">
    <source>
        <dbReference type="Proteomes" id="UP000092583"/>
    </source>
</evidence>
<dbReference type="Pfam" id="PF13302">
    <property type="entry name" value="Acetyltransf_3"/>
    <property type="match status" value="1"/>
</dbReference>
<dbReference type="PROSITE" id="PS51186">
    <property type="entry name" value="GNAT"/>
    <property type="match status" value="1"/>
</dbReference>
<evidence type="ECO:0000313" key="2">
    <source>
        <dbReference type="EMBL" id="OCF60223.1"/>
    </source>
</evidence>
<dbReference type="Gene3D" id="3.40.630.30">
    <property type="match status" value="1"/>
</dbReference>
<accession>A0A1B9IXH0</accession>
<organism evidence="2 3">
    <name type="scientific">Kwoniella mangroviensis CBS 10435</name>
    <dbReference type="NCBI Taxonomy" id="1331196"/>
    <lineage>
        <taxon>Eukaryota</taxon>
        <taxon>Fungi</taxon>
        <taxon>Dikarya</taxon>
        <taxon>Basidiomycota</taxon>
        <taxon>Agaricomycotina</taxon>
        <taxon>Tremellomycetes</taxon>
        <taxon>Tremellales</taxon>
        <taxon>Cryptococcaceae</taxon>
        <taxon>Kwoniella</taxon>
    </lineage>
</organism>
<protein>
    <recommendedName>
        <fullName evidence="1">N-acetyltransferase domain-containing protein</fullName>
    </recommendedName>
</protein>
<dbReference type="InterPro" id="IPR051531">
    <property type="entry name" value="N-acetyltransferase"/>
</dbReference>
<dbReference type="InterPro" id="IPR000182">
    <property type="entry name" value="GNAT_dom"/>
</dbReference>
<dbReference type="GO" id="GO:0016747">
    <property type="term" value="F:acyltransferase activity, transferring groups other than amino-acyl groups"/>
    <property type="evidence" value="ECO:0007669"/>
    <property type="project" value="InterPro"/>
</dbReference>
<dbReference type="STRING" id="1331196.A0A1B9IXH0"/>
<dbReference type="InterPro" id="IPR016181">
    <property type="entry name" value="Acyl_CoA_acyltransferase"/>
</dbReference>
<dbReference type="PANTHER" id="PTHR43792:SF16">
    <property type="entry name" value="N-ACETYLTRANSFERASE DOMAIN-CONTAINING PROTEIN"/>
    <property type="match status" value="1"/>
</dbReference>
<proteinExistence type="predicted"/>
<sequence length="95" mass="10734">MGLKPPSKPESEWQVTYNVHDDYAGRGIGNAMVGVAINLARWLGIKTLTAHTEKGNFASNHILRKNGFVIQSEIMIEWPEHRGGQKEVHEWVIEL</sequence>
<name>A0A1B9IXH0_9TREE</name>
<dbReference type="OrthoDB" id="630895at2759"/>
<dbReference type="SUPFAM" id="SSF55729">
    <property type="entry name" value="Acyl-CoA N-acyltransferases (Nat)"/>
    <property type="match status" value="1"/>
</dbReference>
<keyword evidence="3" id="KW-1185">Reference proteome</keyword>
<dbReference type="Proteomes" id="UP000092583">
    <property type="component" value="Unassembled WGS sequence"/>
</dbReference>